<evidence type="ECO:0000256" key="1">
    <source>
        <dbReference type="ARBA" id="ARBA00022723"/>
    </source>
</evidence>
<keyword evidence="1" id="KW-0479">Metal-binding</keyword>
<dbReference type="InterPro" id="IPR046349">
    <property type="entry name" value="C1-like_sf"/>
</dbReference>
<feature type="compositionally biased region" description="Low complexity" evidence="3">
    <location>
        <begin position="131"/>
        <end position="140"/>
    </location>
</feature>
<name>A0A9P7CH01_RHIOR</name>
<comment type="caution">
    <text evidence="5">The sequence shown here is derived from an EMBL/GenBank/DDBJ whole genome shotgun (WGS) entry which is preliminary data.</text>
</comment>
<keyword evidence="2" id="KW-0862">Zinc</keyword>
<dbReference type="SUPFAM" id="SSF48371">
    <property type="entry name" value="ARM repeat"/>
    <property type="match status" value="1"/>
</dbReference>
<dbReference type="GO" id="GO:0046872">
    <property type="term" value="F:metal ion binding"/>
    <property type="evidence" value="ECO:0007669"/>
    <property type="project" value="UniProtKB-KW"/>
</dbReference>
<feature type="region of interest" description="Disordered" evidence="3">
    <location>
        <begin position="447"/>
        <end position="484"/>
    </location>
</feature>
<protein>
    <recommendedName>
        <fullName evidence="4">Phorbol-ester/DAG-type domain-containing protein</fullName>
    </recommendedName>
</protein>
<dbReference type="Pfam" id="PF00130">
    <property type="entry name" value="C1_1"/>
    <property type="match status" value="1"/>
</dbReference>
<feature type="region of interest" description="Disordered" evidence="3">
    <location>
        <begin position="20"/>
        <end position="40"/>
    </location>
</feature>
<gene>
    <name evidence="5" type="ORF">G6F51_000980</name>
</gene>
<dbReference type="PANTHER" id="PTHR21696">
    <property type="entry name" value="PROTEIN UNC-79 HOMOLOG"/>
    <property type="match status" value="1"/>
</dbReference>
<dbReference type="CDD" id="cd00029">
    <property type="entry name" value="C1"/>
    <property type="match status" value="1"/>
</dbReference>
<dbReference type="Proteomes" id="UP000717996">
    <property type="component" value="Unassembled WGS sequence"/>
</dbReference>
<reference evidence="5" key="1">
    <citation type="journal article" date="2020" name="Microb. Genom.">
        <title>Genetic diversity of clinical and environmental Mucorales isolates obtained from an investigation of mucormycosis cases among solid organ transplant recipients.</title>
        <authorList>
            <person name="Nguyen M.H."/>
            <person name="Kaul D."/>
            <person name="Muto C."/>
            <person name="Cheng S.J."/>
            <person name="Richter R.A."/>
            <person name="Bruno V.M."/>
            <person name="Liu G."/>
            <person name="Beyhan S."/>
            <person name="Sundermann A.J."/>
            <person name="Mounaud S."/>
            <person name="Pasculle A.W."/>
            <person name="Nierman W.C."/>
            <person name="Driscoll E."/>
            <person name="Cumbie R."/>
            <person name="Clancy C.J."/>
            <person name="Dupont C.L."/>
        </authorList>
    </citation>
    <scope>NUCLEOTIDE SEQUENCE</scope>
    <source>
        <strain evidence="5">GL16</strain>
    </source>
</reference>
<dbReference type="PANTHER" id="PTHR21696:SF2">
    <property type="entry name" value="PROTEIN UNC-79 HOMOLOG"/>
    <property type="match status" value="1"/>
</dbReference>
<evidence type="ECO:0000313" key="6">
    <source>
        <dbReference type="Proteomes" id="UP000717996"/>
    </source>
</evidence>
<dbReference type="InterPro" id="IPR002219">
    <property type="entry name" value="PKC_DAG/PE"/>
</dbReference>
<dbReference type="EMBL" id="JAANIT010000066">
    <property type="protein sequence ID" value="KAG1552828.1"/>
    <property type="molecule type" value="Genomic_DNA"/>
</dbReference>
<feature type="compositionally biased region" description="Polar residues" evidence="3">
    <location>
        <begin position="268"/>
        <end position="291"/>
    </location>
</feature>
<sequence>MPNSNVNLQSNATIINIHSPGGSPEMNQPSIQPHQAPLKQSPKVEEYRKMIQHIMGKIFKRKRPPTSLLYLPSQSADQFENEDTIDLLIKLRSALMVCHSVGLSSQVLTQGIRTPSATPISSKVNSPLPSPRMGSPSRSPENMASILPSAIQPKNDKRSEFEKILSALSDLISNDSRYKSANPKPSVPPFTMQSVLIDIGLILIQIQEDTIGLYSIGLTFLPAFEAFSSGPMLGKLLSLYLDSLLPKLIHQKDAHNSITENDTKKPSQKTLHTVHNKQNTPTISIQSPDQDTATGSALKMSHLTIDTRLQATNTDGFTAPSSPYSTNHHQPESHYTYALFTPLLLFMMEYLDPYLMSNEKENESLDYTLTKQANSIRSFHRALGYMMHYKPDIYLDILDIISHSTNSVRYRACQTLFYYYSNSVGHALITSPVSLMSTEEEIEALDKRRKEQITDQDNQAEPRVSDTYRRLQKQQATTQPEPMDMAEDHTWYPHLFEQTKEIESKHPAGGGFEVHDDFEEAFCKECFKPIKGFGLRCYQCRASLHYHCSHATLKEEQGLMFYLKAGGIQKVVTPHFCSIRPEARFRQMVNLGVTHWDVKSNATRVGLMGHLFDLVNLFTLTTCASCHLPIWGITHQCYHCSLCNHFIHPRCLSRAEENGEGFEKCLPGRFLVESDLRVAAADLSKSLREFYDDALPLKAKDLKGRSFEEVGTIYNALLLQNNIIHCGVAAGCILISDDGEDPLIVQKENADPFENRVPYDTGSCSLLSSSIDICWDYLTSSQCKRSAFFTDFYKQSSQVKECVLSQESYLSHLSVMMKSLTTLFGESYAPSSPTGYYRSSPPALDKRRSAGDSRGFLQVNSMPTWEKDEDSLDQDQILHEQLDRFLLLSWMMTNLSFKSRKVAEMLLQHMRNLGLFERSDGSPVVFRADEVSSANQEESNPVACLFPIPSAIPNSFKVDTTINAIEACLHNVDLSINECGLLLLVRRCWPDPSMSKYTHERLIYAILQWTFDEDERLLALHAELTSGNSNVNKQQTKWAQTAFARKIKGEMSNRHRQSALYHTAGVSSGASTIYVATRTALKDRYIAYWMAAIHDMDKQVYADMLYNAIQSILDSKNEACLVPDWNEDFDRKDKEPVEIKHLAKLCSTKLKASQTSRVEKIGSAIDILVTQFRNGSKDSIERGMRWLELVVHAGAGVPSKILIQITALIISAHAPLDIITKFVKIVWFQIVNMLNAPVARDDIIEIMGHLHEATFDSLTTHNQSSNEYLFNAQVYIRYSVAITAYAFGCSLSQISTLDIVPSISNTVSHLPQSKRNTLHANNITVTQPDEKLPIFRYILKYLSYNHLNANECIIKLFYSLSHWGQAIINRDEFLSNCMPQLMPNVWKNLTPSFDYLSRVNLDLLMRLINVNAGYFRSYVQNIFENDCWENRYQGLDNLYGLFSKMDAEFQTEWLKLLCHLGPAFSYLVQSLWDKEEYVRSKAFAIMRAFTTLHLRSAFRCWEAYFLTANEEQRVPLLRQMIQLNALFPDWQVLQWESLLEALEPGLYMDLIDKHAQPPVTYDLLNDDDETLQTVESQNIKLLMITLAMQMLSNHLSISQNQVYRLKFILIQQMGFQNCHYFNDGGDIIIDFGPLRYNSESIAQIASMTSCVRGLKKVMDSFAPLPAETVAVMASQSVEHSKLHLSENTSPGVYFIDVVFKMINSGIDLTQLGHMVLKGWLETFLIVIYKHNILDSECERDIVNSMKVIIGLLTTNISEENKLLILEILKCLLRRSDHLTAMVLSKQIMALGKLLTKHGLRHSDPVLLKAKQFLKSAFLRFAVAGLFVLLFKNQSTSDSNNKEMDLFFVLRTVIDPEDTIPDEDIYGEPVYLYDQPVRDVLDKLMKQQMDRKAFSNVLSNTSRYVETVHSHPYSLSVLNELPSFLNALTKHTADWRRSDWDINPVLIMSARLLKEHPYQYSSLISPIQTVFKHGLQHCVVQPKTAAKLLASYSSVALIPGVSSENPFADVILEETKNCLSSVNRPSKETMQMLLQVIFWDLKPNGQKWYMEIEKTTTDETRERTRYFQNKIETLLPHLVNFLKLSSTSQQFTKKDFKIYNIASHLVAYQCSKDASQVTNVLGLLKLEETPECLRFLNWFGLVLLSENLNVLLLKMLDYESIIVDLLVQTLYNVKIDFHTPDISFSYNRSNEVLLLCFVLLRTWALLKIRCRSIGDLQDMNQTSFWFTVWPALRRLLEMVELSTLLSPGSVGISIWNMFLSLLQFLFVARSEAVIVNEYEWNSLLEDLLEKLDEIGNSIFMQEEQEAERVVFIANFKRRITKTKSMFDTPPFEVPENTLINQLLLELRDVMRLEAESVIMQGNSRILTQNGASI</sequence>
<organism evidence="5 6">
    <name type="scientific">Rhizopus oryzae</name>
    <name type="common">Mucormycosis agent</name>
    <name type="synonym">Rhizopus arrhizus var. delemar</name>
    <dbReference type="NCBI Taxonomy" id="64495"/>
    <lineage>
        <taxon>Eukaryota</taxon>
        <taxon>Fungi</taxon>
        <taxon>Fungi incertae sedis</taxon>
        <taxon>Mucoromycota</taxon>
        <taxon>Mucoromycotina</taxon>
        <taxon>Mucoromycetes</taxon>
        <taxon>Mucorales</taxon>
        <taxon>Mucorineae</taxon>
        <taxon>Rhizopodaceae</taxon>
        <taxon>Rhizopus</taxon>
    </lineage>
</organism>
<evidence type="ECO:0000256" key="2">
    <source>
        <dbReference type="ARBA" id="ARBA00022833"/>
    </source>
</evidence>
<feature type="region of interest" description="Disordered" evidence="3">
    <location>
        <begin position="114"/>
        <end position="143"/>
    </location>
</feature>
<dbReference type="InterPro" id="IPR016024">
    <property type="entry name" value="ARM-type_fold"/>
</dbReference>
<proteinExistence type="predicted"/>
<dbReference type="SUPFAM" id="SSF57889">
    <property type="entry name" value="Cysteine-rich domain"/>
    <property type="match status" value="1"/>
</dbReference>
<evidence type="ECO:0000313" key="5">
    <source>
        <dbReference type="EMBL" id="KAG1552828.1"/>
    </source>
</evidence>
<dbReference type="Gene3D" id="3.30.60.20">
    <property type="match status" value="1"/>
</dbReference>
<feature type="compositionally biased region" description="Polar residues" evidence="3">
    <location>
        <begin position="114"/>
        <end position="125"/>
    </location>
</feature>
<feature type="region of interest" description="Disordered" evidence="3">
    <location>
        <begin position="257"/>
        <end position="291"/>
    </location>
</feature>
<dbReference type="OrthoDB" id="6270916at2759"/>
<dbReference type="PROSITE" id="PS50081">
    <property type="entry name" value="ZF_DAG_PE_2"/>
    <property type="match status" value="1"/>
</dbReference>
<evidence type="ECO:0000256" key="3">
    <source>
        <dbReference type="SAM" id="MobiDB-lite"/>
    </source>
</evidence>
<evidence type="ECO:0000259" key="4">
    <source>
        <dbReference type="PROSITE" id="PS50081"/>
    </source>
</evidence>
<feature type="domain" description="Phorbol-ester/DAG-type" evidence="4">
    <location>
        <begin position="609"/>
        <end position="665"/>
    </location>
</feature>
<accession>A0A9P7CH01</accession>
<dbReference type="InterPro" id="IPR024855">
    <property type="entry name" value="UNC79"/>
</dbReference>